<reference evidence="2" key="1">
    <citation type="submission" date="2009-11" db="EMBL/GenBank/DDBJ databases">
        <authorList>
            <consortium name="US DOE Joint Genome Institute (JGI-PGF)"/>
            <person name="Ottilar R."/>
            <person name="Schmutz J."/>
            <person name="Salamov A."/>
            <person name="Cheng J.F."/>
            <person name="Lucas S."/>
            <person name="Pitluck S."/>
            <person name="Gundlach H."/>
            <person name="Guo Y."/>
            <person name="Haberer G."/>
            <person name="Nasrallah J."/>
            <person name="Mayer K.F.X."/>
            <person name="van de Peer Y."/>
            <person name="Weigel D."/>
            <person name="Grigoriev I.V."/>
        </authorList>
    </citation>
    <scope>NUCLEOTIDE SEQUENCE</scope>
    <source>
        <strain evidence="2">Nigerian</strain>
    </source>
</reference>
<sequence>MADKGWDGWEVLDEDKTKAFTLRDPPVIDAGARYVWVGTFGERLNGEGERVTVPFCGRCGTTLIEEAKNFQSHCSLCYYGCWIGPYQETRPPRGRPLPGPMILGVSKLSVQSDLSAEVEPFTPASSPARSVLSAKAIKEEPISPPMGGVKDSPRGTSSGEEPPVMLDRKAVARGRGRVRAVANKPSSPPTENPTEEPTDWATDGTTTIWVDKPSPTPMPTPPVPDQPPAEPVLSLPTVPLKGAAPGLNQAFWVLPGRGDPAKMRSVSRVQRMINTRVMDLWGFCMPYAPEWVFDEVEKKVQEWLYGEIIRRAEIGTEGVFHTDAERRGRDVEFVGNMMHEWWYGRTILKHFVKSCGKFHEDKFFSMNAQLPGGGRIDKPHPSYYLSYEETLKRFGVRP</sequence>
<gene>
    <name evidence="2" type="ORF">XENTR_v90027708mg</name>
</gene>
<dbReference type="EMBL" id="KV462268">
    <property type="protein sequence ID" value="OCA14156.1"/>
    <property type="molecule type" value="Genomic_DNA"/>
</dbReference>
<feature type="region of interest" description="Disordered" evidence="1">
    <location>
        <begin position="136"/>
        <end position="204"/>
    </location>
</feature>
<name>A0A1B8XU34_XENTR</name>
<accession>A0A1B8XU34</accession>
<proteinExistence type="predicted"/>
<reference evidence="2" key="3">
    <citation type="submission" date="2016-05" db="EMBL/GenBank/DDBJ databases">
        <title>WGS assembly of Xenopus tropicalis.</title>
        <authorList>
            <person name="Sessions A."/>
            <person name="Jenkins J."/>
            <person name="Mitros T."/>
            <person name="Lyons J.T."/>
            <person name="Dichmann D.S."/>
            <person name="Robert J."/>
            <person name="Harland R.M."/>
            <person name="Rokhsar D.S."/>
        </authorList>
    </citation>
    <scope>NUCLEOTIDE SEQUENCE</scope>
    <source>
        <strain evidence="2">Nigerian</strain>
    </source>
</reference>
<evidence type="ECO:0000256" key="1">
    <source>
        <dbReference type="SAM" id="MobiDB-lite"/>
    </source>
</evidence>
<evidence type="ECO:0000313" key="2">
    <source>
        <dbReference type="EMBL" id="OCA14156.1"/>
    </source>
</evidence>
<dbReference type="AlphaFoldDB" id="A0A1B8XU34"/>
<organism evidence="2">
    <name type="scientific">Xenopus tropicalis</name>
    <name type="common">Western clawed frog</name>
    <name type="synonym">Silurana tropicalis</name>
    <dbReference type="NCBI Taxonomy" id="8364"/>
    <lineage>
        <taxon>Eukaryota</taxon>
        <taxon>Metazoa</taxon>
        <taxon>Chordata</taxon>
        <taxon>Craniata</taxon>
        <taxon>Vertebrata</taxon>
        <taxon>Euteleostomi</taxon>
        <taxon>Amphibia</taxon>
        <taxon>Batrachia</taxon>
        <taxon>Anura</taxon>
        <taxon>Pipoidea</taxon>
        <taxon>Pipidae</taxon>
        <taxon>Xenopodinae</taxon>
        <taxon>Xenopus</taxon>
        <taxon>Silurana</taxon>
    </lineage>
</organism>
<protein>
    <submittedName>
        <fullName evidence="2">Uncharacterized protein</fullName>
    </submittedName>
</protein>
<reference evidence="2" key="2">
    <citation type="journal article" date="2010" name="Science">
        <title>The genome of the Western clawed frog Xenopus tropicalis.</title>
        <authorList>
            <person name="Hellsten U."/>
            <person name="Harland R.M."/>
            <person name="Gilchrist M.J."/>
            <person name="Hendrix D."/>
            <person name="Jurka J."/>
            <person name="Kapitonov V."/>
            <person name="Ovcharenko I."/>
            <person name="Putnam N.H."/>
            <person name="Shu S."/>
            <person name="Taher L."/>
            <person name="Blitz I.L."/>
            <person name="Blumberg B."/>
            <person name="Dichmann D.S."/>
            <person name="Dubchak I."/>
            <person name="Amaya E."/>
            <person name="Detter J.C."/>
            <person name="Fletcher R."/>
            <person name="Gerhard D.S."/>
            <person name="Goodstein D."/>
            <person name="Graves T."/>
            <person name="Grigoriev I.V."/>
            <person name="Grimwood J."/>
            <person name="Kawashima T."/>
            <person name="Lindquist E."/>
            <person name="Lucas S.M."/>
            <person name="Mead P.E."/>
            <person name="Mitros T."/>
            <person name="Ogino H."/>
            <person name="Ohta Y."/>
            <person name="Poliakov A.V."/>
            <person name="Pollet N."/>
            <person name="Robert J."/>
            <person name="Salamov A."/>
            <person name="Sater A.K."/>
            <person name="Schmutz J."/>
            <person name="Terry A."/>
            <person name="Vize P.D."/>
            <person name="Warren W.C."/>
            <person name="Wells D."/>
            <person name="Wills A."/>
            <person name="Wilson R.K."/>
            <person name="Zimmerman L.B."/>
            <person name="Zorn A.M."/>
            <person name="Grainger R."/>
            <person name="Grammer T."/>
            <person name="Khokha M.K."/>
            <person name="Richardson P.M."/>
            <person name="Rokhsar D.S."/>
        </authorList>
    </citation>
    <scope>NUCLEOTIDE SEQUENCE [LARGE SCALE GENOMIC DNA]</scope>
    <source>
        <strain evidence="2">Nigerian</strain>
    </source>
</reference>